<feature type="transmembrane region" description="Helical" evidence="2">
    <location>
        <begin position="228"/>
        <end position="249"/>
    </location>
</feature>
<name>A0A5B9WD83_9BACT</name>
<feature type="transmembrane region" description="Helical" evidence="2">
    <location>
        <begin position="194"/>
        <end position="216"/>
    </location>
</feature>
<dbReference type="Proteomes" id="UP000324233">
    <property type="component" value="Chromosome"/>
</dbReference>
<dbReference type="OrthoDB" id="236011at2"/>
<proteinExistence type="predicted"/>
<feature type="transmembrane region" description="Helical" evidence="2">
    <location>
        <begin position="365"/>
        <end position="388"/>
    </location>
</feature>
<organism evidence="3 4">
    <name type="scientific">Aquisphaera giovannonii</name>
    <dbReference type="NCBI Taxonomy" id="406548"/>
    <lineage>
        <taxon>Bacteria</taxon>
        <taxon>Pseudomonadati</taxon>
        <taxon>Planctomycetota</taxon>
        <taxon>Planctomycetia</taxon>
        <taxon>Isosphaerales</taxon>
        <taxon>Isosphaeraceae</taxon>
        <taxon>Aquisphaera</taxon>
    </lineage>
</organism>
<dbReference type="AlphaFoldDB" id="A0A5B9WD83"/>
<protein>
    <recommendedName>
        <fullName evidence="5">Bacterial membrane protein YfhO</fullName>
    </recommendedName>
</protein>
<feature type="transmembrane region" description="Helical" evidence="2">
    <location>
        <begin position="400"/>
        <end position="418"/>
    </location>
</feature>
<dbReference type="EMBL" id="CP042997">
    <property type="protein sequence ID" value="QEH38025.1"/>
    <property type="molecule type" value="Genomic_DNA"/>
</dbReference>
<dbReference type="RefSeq" id="WP_148597511.1">
    <property type="nucleotide sequence ID" value="NZ_CP042997.1"/>
</dbReference>
<keyword evidence="4" id="KW-1185">Reference proteome</keyword>
<feature type="transmembrane region" description="Helical" evidence="2">
    <location>
        <begin position="144"/>
        <end position="163"/>
    </location>
</feature>
<keyword evidence="2" id="KW-0812">Transmembrane</keyword>
<feature type="region of interest" description="Disordered" evidence="1">
    <location>
        <begin position="1"/>
        <end position="25"/>
    </location>
</feature>
<feature type="transmembrane region" description="Helical" evidence="2">
    <location>
        <begin position="48"/>
        <end position="69"/>
    </location>
</feature>
<feature type="transmembrane region" description="Helical" evidence="2">
    <location>
        <begin position="334"/>
        <end position="359"/>
    </location>
</feature>
<evidence type="ECO:0000313" key="3">
    <source>
        <dbReference type="EMBL" id="QEH38025.1"/>
    </source>
</evidence>
<feature type="transmembrane region" description="Helical" evidence="2">
    <location>
        <begin position="289"/>
        <end position="313"/>
    </location>
</feature>
<gene>
    <name evidence="3" type="ORF">OJF2_66210</name>
</gene>
<sequence>MADLDTIPFADDGPTDEEARRAVDAAMARARARGPRLRGAPRTAASPALWMAATSIVSTLHVAAIWLGIGGMEGLTNGWPIWRDDHPIYFHTAMVNRPILSASWTTAGYDPFFMAGYPKSVVFPSSSTLPDLVIWAFGGTRPELAYKVYVLVAVAALPWLVSLAAAAWRLGPRGIAIATTLFLLYLWTDFPINYAAFGMVPYLVSIPLALVAAGLFADYLRDGGPLRWLLAAAGAIAAWLAHLTVPMVLGPAAGLAYLGAISSAEARRRQPVEPDGSTPPRGLPWTRHLGVWMLVPAVLAANAFWWLPALWLGGTKGPSDFAFAHSGEPLGGRLLKIFLVEAEAESILIAAGLVGLTVLLTRSRILGAALAGFALAGFFWGYLAAFTPALDFLQPGRQTYAFYAALAVAAGAGGEAILRRLADSPSRPRLGLPTIVAAVLILVRVLGPELAGSVRARLGGPEPFLSSRPSGRLLWVADRVKAHVKPGERLLYEEGGKDLPGIPDPFRGGRFSGLIPERFGVECLGGPYLHASLTTNFTQFGEGKLFGQEDWDRDFFVEYARIYRPSAILCWSPHARRFCKANPDLVKVVDDDGTLLFGRVEGFGGDAIEGSATVRAEAGRLVVSGLRPGVDGSVVLRYHHVPSLRATPPVPIELRQLGGDPVPFIALRPPRGVQDVVLEMAAPFGIGADGSGPNSKP</sequence>
<feature type="transmembrane region" description="Helical" evidence="2">
    <location>
        <begin position="170"/>
        <end position="188"/>
    </location>
</feature>
<feature type="transmembrane region" description="Helical" evidence="2">
    <location>
        <begin position="430"/>
        <end position="447"/>
    </location>
</feature>
<evidence type="ECO:0008006" key="5">
    <source>
        <dbReference type="Google" id="ProtNLM"/>
    </source>
</evidence>
<evidence type="ECO:0000313" key="4">
    <source>
        <dbReference type="Proteomes" id="UP000324233"/>
    </source>
</evidence>
<evidence type="ECO:0000256" key="1">
    <source>
        <dbReference type="SAM" id="MobiDB-lite"/>
    </source>
</evidence>
<reference evidence="3 4" key="1">
    <citation type="submission" date="2019-08" db="EMBL/GenBank/DDBJ databases">
        <title>Deep-cultivation of Planctomycetes and their phenomic and genomic characterization uncovers novel biology.</title>
        <authorList>
            <person name="Wiegand S."/>
            <person name="Jogler M."/>
            <person name="Boedeker C."/>
            <person name="Pinto D."/>
            <person name="Vollmers J."/>
            <person name="Rivas-Marin E."/>
            <person name="Kohn T."/>
            <person name="Peeters S.H."/>
            <person name="Heuer A."/>
            <person name="Rast P."/>
            <person name="Oberbeckmann S."/>
            <person name="Bunk B."/>
            <person name="Jeske O."/>
            <person name="Meyerdierks A."/>
            <person name="Storesund J.E."/>
            <person name="Kallscheuer N."/>
            <person name="Luecker S."/>
            <person name="Lage O.M."/>
            <person name="Pohl T."/>
            <person name="Merkel B.J."/>
            <person name="Hornburger P."/>
            <person name="Mueller R.-W."/>
            <person name="Bruemmer F."/>
            <person name="Labrenz M."/>
            <person name="Spormann A.M."/>
            <person name="Op den Camp H."/>
            <person name="Overmann J."/>
            <person name="Amann R."/>
            <person name="Jetten M.S.M."/>
            <person name="Mascher T."/>
            <person name="Medema M.H."/>
            <person name="Devos D.P."/>
            <person name="Kaster A.-K."/>
            <person name="Ovreas L."/>
            <person name="Rohde M."/>
            <person name="Galperin M.Y."/>
            <person name="Jogler C."/>
        </authorList>
    </citation>
    <scope>NUCLEOTIDE SEQUENCE [LARGE SCALE GENOMIC DNA]</scope>
    <source>
        <strain evidence="3 4">OJF2</strain>
    </source>
</reference>
<dbReference type="KEGG" id="agv:OJF2_66210"/>
<accession>A0A5B9WD83</accession>
<evidence type="ECO:0000256" key="2">
    <source>
        <dbReference type="SAM" id="Phobius"/>
    </source>
</evidence>
<keyword evidence="2" id="KW-1133">Transmembrane helix</keyword>
<keyword evidence="2" id="KW-0472">Membrane</keyword>